<dbReference type="Proteomes" id="UP000016931">
    <property type="component" value="Unassembled WGS sequence"/>
</dbReference>
<organism evidence="2 3">
    <name type="scientific">Sphaerulina musiva (strain SO2202)</name>
    <name type="common">Poplar stem canker fungus</name>
    <name type="synonym">Septoria musiva</name>
    <dbReference type="NCBI Taxonomy" id="692275"/>
    <lineage>
        <taxon>Eukaryota</taxon>
        <taxon>Fungi</taxon>
        <taxon>Dikarya</taxon>
        <taxon>Ascomycota</taxon>
        <taxon>Pezizomycotina</taxon>
        <taxon>Dothideomycetes</taxon>
        <taxon>Dothideomycetidae</taxon>
        <taxon>Mycosphaerellales</taxon>
        <taxon>Mycosphaerellaceae</taxon>
        <taxon>Sphaerulina</taxon>
    </lineage>
</organism>
<reference evidence="2 3" key="1">
    <citation type="journal article" date="2012" name="PLoS Pathog.">
        <title>Diverse lifestyles and strategies of plant pathogenesis encoded in the genomes of eighteen Dothideomycetes fungi.</title>
        <authorList>
            <person name="Ohm R.A."/>
            <person name="Feau N."/>
            <person name="Henrissat B."/>
            <person name="Schoch C.L."/>
            <person name="Horwitz B.A."/>
            <person name="Barry K.W."/>
            <person name="Condon B.J."/>
            <person name="Copeland A.C."/>
            <person name="Dhillon B."/>
            <person name="Glaser F."/>
            <person name="Hesse C.N."/>
            <person name="Kosti I."/>
            <person name="LaButti K."/>
            <person name="Lindquist E.A."/>
            <person name="Lucas S."/>
            <person name="Salamov A.A."/>
            <person name="Bradshaw R.E."/>
            <person name="Ciuffetti L."/>
            <person name="Hamelin R.C."/>
            <person name="Kema G.H.J."/>
            <person name="Lawrence C."/>
            <person name="Scott J.A."/>
            <person name="Spatafora J.W."/>
            <person name="Turgeon B.G."/>
            <person name="de Wit P.J.G.M."/>
            <person name="Zhong S."/>
            <person name="Goodwin S.B."/>
            <person name="Grigoriev I.V."/>
        </authorList>
    </citation>
    <scope>NUCLEOTIDE SEQUENCE [LARGE SCALE GENOMIC DNA]</scope>
    <source>
        <strain evidence="2 3">SO2202</strain>
    </source>
</reference>
<feature type="compositionally biased region" description="Basic and acidic residues" evidence="1">
    <location>
        <begin position="1"/>
        <end position="19"/>
    </location>
</feature>
<keyword evidence="3" id="KW-1185">Reference proteome</keyword>
<dbReference type="AlphaFoldDB" id="M3D3Y7"/>
<accession>M3D3Y7</accession>
<evidence type="ECO:0000313" key="3">
    <source>
        <dbReference type="Proteomes" id="UP000016931"/>
    </source>
</evidence>
<dbReference type="EMBL" id="KB456264">
    <property type="protein sequence ID" value="EMF12900.1"/>
    <property type="molecule type" value="Genomic_DNA"/>
</dbReference>
<dbReference type="GeneID" id="27899163"/>
<dbReference type="RefSeq" id="XP_016761021.1">
    <property type="nucleotide sequence ID" value="XM_016902026.1"/>
</dbReference>
<protein>
    <submittedName>
        <fullName evidence="2">Uncharacterized protein</fullName>
    </submittedName>
</protein>
<sequence length="70" mass="7711">MREKRESKRAGEVQSRDDDALSSPSQQGNACMHSVATGKRYLPSMRGAADARLLVQPRALSERMRAPSPI</sequence>
<evidence type="ECO:0000313" key="2">
    <source>
        <dbReference type="EMBL" id="EMF12900.1"/>
    </source>
</evidence>
<proteinExistence type="predicted"/>
<feature type="region of interest" description="Disordered" evidence="1">
    <location>
        <begin position="1"/>
        <end position="32"/>
    </location>
</feature>
<dbReference type="HOGENOM" id="CLU_2759432_0_0_1"/>
<name>M3D3Y7_SPHMS</name>
<evidence type="ECO:0000256" key="1">
    <source>
        <dbReference type="SAM" id="MobiDB-lite"/>
    </source>
</evidence>
<gene>
    <name evidence="2" type="ORF">SEPMUDRAFT_125976</name>
</gene>